<sequence>MLIPALDFISYSLGKAAINKAVTANIDSITVLALENVREFLLTFLGIN</sequence>
<name>A0A951UVJ2_9CYAN</name>
<dbReference type="EMBL" id="JAHHGZ010000040">
    <property type="protein sequence ID" value="MBW4671189.1"/>
    <property type="molecule type" value="Genomic_DNA"/>
</dbReference>
<reference evidence="1" key="1">
    <citation type="submission" date="2021-05" db="EMBL/GenBank/DDBJ databases">
        <authorList>
            <person name="Pietrasiak N."/>
            <person name="Ward R."/>
            <person name="Stajich J.E."/>
            <person name="Kurbessoian T."/>
        </authorList>
    </citation>
    <scope>NUCLEOTIDE SEQUENCE</scope>
    <source>
        <strain evidence="1">GSE-NOS-MK-12-04C</strain>
    </source>
</reference>
<organism evidence="1 2">
    <name type="scientific">Cyanomargarita calcarea GSE-NOS-MK-12-04C</name>
    <dbReference type="NCBI Taxonomy" id="2839659"/>
    <lineage>
        <taxon>Bacteria</taxon>
        <taxon>Bacillati</taxon>
        <taxon>Cyanobacteriota</taxon>
        <taxon>Cyanophyceae</taxon>
        <taxon>Nostocales</taxon>
        <taxon>Cyanomargaritaceae</taxon>
        <taxon>Cyanomargarita</taxon>
    </lineage>
</organism>
<proteinExistence type="predicted"/>
<evidence type="ECO:0000313" key="2">
    <source>
        <dbReference type="Proteomes" id="UP000729701"/>
    </source>
</evidence>
<accession>A0A951UVJ2</accession>
<comment type="caution">
    <text evidence="1">The sequence shown here is derived from an EMBL/GenBank/DDBJ whole genome shotgun (WGS) entry which is preliminary data.</text>
</comment>
<reference evidence="1" key="2">
    <citation type="journal article" date="2022" name="Microbiol. Resour. Announc.">
        <title>Metagenome Sequencing to Explore Phylogenomics of Terrestrial Cyanobacteria.</title>
        <authorList>
            <person name="Ward R.D."/>
            <person name="Stajich J.E."/>
            <person name="Johansen J.R."/>
            <person name="Huntemann M."/>
            <person name="Clum A."/>
            <person name="Foster B."/>
            <person name="Foster B."/>
            <person name="Roux S."/>
            <person name="Palaniappan K."/>
            <person name="Varghese N."/>
            <person name="Mukherjee S."/>
            <person name="Reddy T.B.K."/>
            <person name="Daum C."/>
            <person name="Copeland A."/>
            <person name="Chen I.A."/>
            <person name="Ivanova N.N."/>
            <person name="Kyrpides N.C."/>
            <person name="Shapiro N."/>
            <person name="Eloe-Fadrosh E.A."/>
            <person name="Pietrasiak N."/>
        </authorList>
    </citation>
    <scope>NUCLEOTIDE SEQUENCE</scope>
    <source>
        <strain evidence="1">GSE-NOS-MK-12-04C</strain>
    </source>
</reference>
<dbReference type="AlphaFoldDB" id="A0A951UVJ2"/>
<dbReference type="Proteomes" id="UP000729701">
    <property type="component" value="Unassembled WGS sequence"/>
</dbReference>
<evidence type="ECO:0000313" key="1">
    <source>
        <dbReference type="EMBL" id="MBW4671189.1"/>
    </source>
</evidence>
<protein>
    <submittedName>
        <fullName evidence="1">Uncharacterized protein</fullName>
    </submittedName>
</protein>
<gene>
    <name evidence="1" type="ORF">KME60_28145</name>
</gene>